<dbReference type="SUPFAM" id="SSF51735">
    <property type="entry name" value="NAD(P)-binding Rossmann-fold domains"/>
    <property type="match status" value="1"/>
</dbReference>
<dbReference type="PANTHER" id="PTHR43781">
    <property type="entry name" value="SACCHAROPINE DEHYDROGENASE"/>
    <property type="match status" value="1"/>
</dbReference>
<sequence>MRIAVHGASGFTGRLTVAEVRRRGLTPVLVGRNEDRLRKAAAEAGAAGAEIRVAGLDEPVALAEALRDCDAVINCAGPFTPMGKPVIRAAVTAGTHYLDTTGEQHYIRRVLDGFREDVERAGVAVVPAMADDGGPGDLIAHLVAARLGSVAELVVADLRRPGAASRGTARSMAAVFAQGPLEYVDGEWHTAGEAPAPLSASGGSASMAVPGEEGEAAVAVFALPGVVTVPRHVRARRVRSVIRAEAAAMFVALTPDVVDTIPETPDEAARNASRWLMLAEAVDSEGNRARGWVTGSDGYGMTAVIAVEGARRLVADGAPAGTLTPAQAFDPADFLDHLTTHGVTWQIVQS</sequence>
<comment type="caution">
    <text evidence="2">The sequence shown here is derived from an EMBL/GenBank/DDBJ whole genome shotgun (WGS) entry which is preliminary data.</text>
</comment>
<name>A0ABW7A589_9ACTN</name>
<dbReference type="EMBL" id="JBICRM010000002">
    <property type="protein sequence ID" value="MFG1702497.1"/>
    <property type="molecule type" value="Genomic_DNA"/>
</dbReference>
<feature type="domain" description="Saccharopine dehydrogenase NADP binding" evidence="1">
    <location>
        <begin position="4"/>
        <end position="123"/>
    </location>
</feature>
<dbReference type="Gene3D" id="3.40.50.720">
    <property type="entry name" value="NAD(P)-binding Rossmann-like Domain"/>
    <property type="match status" value="1"/>
</dbReference>
<evidence type="ECO:0000313" key="3">
    <source>
        <dbReference type="Proteomes" id="UP001603978"/>
    </source>
</evidence>
<dbReference type="PANTHER" id="PTHR43781:SF1">
    <property type="entry name" value="SACCHAROPINE DEHYDROGENASE"/>
    <property type="match status" value="1"/>
</dbReference>
<dbReference type="InterPro" id="IPR036291">
    <property type="entry name" value="NAD(P)-bd_dom_sf"/>
</dbReference>
<evidence type="ECO:0000313" key="2">
    <source>
        <dbReference type="EMBL" id="MFG1702497.1"/>
    </source>
</evidence>
<dbReference type="InterPro" id="IPR005097">
    <property type="entry name" value="Sacchrp_dh_NADP-bd"/>
</dbReference>
<proteinExistence type="predicted"/>
<gene>
    <name evidence="2" type="ORF">ACFLIM_04825</name>
</gene>
<keyword evidence="3" id="KW-1185">Reference proteome</keyword>
<dbReference type="Pfam" id="PF03435">
    <property type="entry name" value="Sacchrp_dh_NADP"/>
    <property type="match status" value="1"/>
</dbReference>
<organism evidence="2 3">
    <name type="scientific">Nonomuraea marmarensis</name>
    <dbReference type="NCBI Taxonomy" id="3351344"/>
    <lineage>
        <taxon>Bacteria</taxon>
        <taxon>Bacillati</taxon>
        <taxon>Actinomycetota</taxon>
        <taxon>Actinomycetes</taxon>
        <taxon>Streptosporangiales</taxon>
        <taxon>Streptosporangiaceae</taxon>
        <taxon>Nonomuraea</taxon>
    </lineage>
</organism>
<dbReference type="RefSeq" id="WP_393162283.1">
    <property type="nucleotide sequence ID" value="NZ_JBICRM010000002.1"/>
</dbReference>
<dbReference type="Proteomes" id="UP001603978">
    <property type="component" value="Unassembled WGS sequence"/>
</dbReference>
<reference evidence="2 3" key="1">
    <citation type="submission" date="2024-10" db="EMBL/GenBank/DDBJ databases">
        <authorList>
            <person name="Topkara A.R."/>
            <person name="Saygin H."/>
        </authorList>
    </citation>
    <scope>NUCLEOTIDE SEQUENCE [LARGE SCALE GENOMIC DNA]</scope>
    <source>
        <strain evidence="2 3">M3C6</strain>
    </source>
</reference>
<evidence type="ECO:0000259" key="1">
    <source>
        <dbReference type="Pfam" id="PF03435"/>
    </source>
</evidence>
<accession>A0ABW7A589</accession>
<protein>
    <submittedName>
        <fullName evidence="2">Saccharopine dehydrogenase family protein</fullName>
    </submittedName>
</protein>